<sequence>MDTRNHTKIKMYPKVKVRQEEDSFSLHNDSPSHVLSATTYCPSVEENQYNSRPSIAKTPETKIPRIMLSSLSGSEGKKLSKQDGQDPKHNVKATTVPRPRAILSSPENDGIFRARNKFITRRASELPNRELPCLSDGDSLKKKSSVQIKVQTFDSKKQSPLAIKKPSKEKDTSSNIKISGAKCFS</sequence>
<dbReference type="PANTHER" id="PTHR38932">
    <property type="entry name" value="BNAC03G64660D PROTEIN"/>
    <property type="match status" value="1"/>
</dbReference>
<dbReference type="PANTHER" id="PTHR38932:SF1">
    <property type="entry name" value="DUF4005 DOMAIN-CONTAINING PROTEIN"/>
    <property type="match status" value="1"/>
</dbReference>
<dbReference type="EMBL" id="JBAMMX010000005">
    <property type="protein sequence ID" value="KAK6940611.1"/>
    <property type="molecule type" value="Genomic_DNA"/>
</dbReference>
<reference evidence="2 3" key="1">
    <citation type="submission" date="2023-12" db="EMBL/GenBank/DDBJ databases">
        <title>A high-quality genome assembly for Dillenia turbinata (Dilleniales).</title>
        <authorList>
            <person name="Chanderbali A."/>
        </authorList>
    </citation>
    <scope>NUCLEOTIDE SEQUENCE [LARGE SCALE GENOMIC DNA]</scope>
    <source>
        <strain evidence="2">LSX21</strain>
        <tissue evidence="2">Leaf</tissue>
    </source>
</reference>
<evidence type="ECO:0000256" key="1">
    <source>
        <dbReference type="SAM" id="MobiDB-lite"/>
    </source>
</evidence>
<name>A0AAN8W2N4_9MAGN</name>
<organism evidence="2 3">
    <name type="scientific">Dillenia turbinata</name>
    <dbReference type="NCBI Taxonomy" id="194707"/>
    <lineage>
        <taxon>Eukaryota</taxon>
        <taxon>Viridiplantae</taxon>
        <taxon>Streptophyta</taxon>
        <taxon>Embryophyta</taxon>
        <taxon>Tracheophyta</taxon>
        <taxon>Spermatophyta</taxon>
        <taxon>Magnoliopsida</taxon>
        <taxon>eudicotyledons</taxon>
        <taxon>Gunneridae</taxon>
        <taxon>Pentapetalae</taxon>
        <taxon>Dilleniales</taxon>
        <taxon>Dilleniaceae</taxon>
        <taxon>Dillenia</taxon>
    </lineage>
</organism>
<feature type="region of interest" description="Disordered" evidence="1">
    <location>
        <begin position="45"/>
        <end position="108"/>
    </location>
</feature>
<protein>
    <submittedName>
        <fullName evidence="2">Uncharacterized protein</fullName>
    </submittedName>
</protein>
<accession>A0AAN8W2N4</accession>
<proteinExistence type="predicted"/>
<evidence type="ECO:0000313" key="3">
    <source>
        <dbReference type="Proteomes" id="UP001370490"/>
    </source>
</evidence>
<feature type="region of interest" description="Disordered" evidence="1">
    <location>
        <begin position="151"/>
        <end position="185"/>
    </location>
</feature>
<dbReference type="Proteomes" id="UP001370490">
    <property type="component" value="Unassembled WGS sequence"/>
</dbReference>
<keyword evidence="3" id="KW-1185">Reference proteome</keyword>
<dbReference type="AlphaFoldDB" id="A0AAN8W2N4"/>
<gene>
    <name evidence="2" type="ORF">RJ641_030142</name>
</gene>
<evidence type="ECO:0000313" key="2">
    <source>
        <dbReference type="EMBL" id="KAK6940611.1"/>
    </source>
</evidence>
<comment type="caution">
    <text evidence="2">The sequence shown here is derived from an EMBL/GenBank/DDBJ whole genome shotgun (WGS) entry which is preliminary data.</text>
</comment>
<feature type="compositionally biased region" description="Basic and acidic residues" evidence="1">
    <location>
        <begin position="75"/>
        <end position="89"/>
    </location>
</feature>